<dbReference type="Proteomes" id="UP000308600">
    <property type="component" value="Unassembled WGS sequence"/>
</dbReference>
<reference evidence="1 2" key="1">
    <citation type="journal article" date="2019" name="Nat. Ecol. Evol.">
        <title>Megaphylogeny resolves global patterns of mushroom evolution.</title>
        <authorList>
            <person name="Varga T."/>
            <person name="Krizsan K."/>
            <person name="Foldi C."/>
            <person name="Dima B."/>
            <person name="Sanchez-Garcia M."/>
            <person name="Sanchez-Ramirez S."/>
            <person name="Szollosi G.J."/>
            <person name="Szarkandi J.G."/>
            <person name="Papp V."/>
            <person name="Albert L."/>
            <person name="Andreopoulos W."/>
            <person name="Angelini C."/>
            <person name="Antonin V."/>
            <person name="Barry K.W."/>
            <person name="Bougher N.L."/>
            <person name="Buchanan P."/>
            <person name="Buyck B."/>
            <person name="Bense V."/>
            <person name="Catcheside P."/>
            <person name="Chovatia M."/>
            <person name="Cooper J."/>
            <person name="Damon W."/>
            <person name="Desjardin D."/>
            <person name="Finy P."/>
            <person name="Geml J."/>
            <person name="Haridas S."/>
            <person name="Hughes K."/>
            <person name="Justo A."/>
            <person name="Karasinski D."/>
            <person name="Kautmanova I."/>
            <person name="Kiss B."/>
            <person name="Kocsube S."/>
            <person name="Kotiranta H."/>
            <person name="LaButti K.M."/>
            <person name="Lechner B.E."/>
            <person name="Liimatainen K."/>
            <person name="Lipzen A."/>
            <person name="Lukacs Z."/>
            <person name="Mihaltcheva S."/>
            <person name="Morgado L.N."/>
            <person name="Niskanen T."/>
            <person name="Noordeloos M.E."/>
            <person name="Ohm R.A."/>
            <person name="Ortiz-Santana B."/>
            <person name="Ovrebo C."/>
            <person name="Racz N."/>
            <person name="Riley R."/>
            <person name="Savchenko A."/>
            <person name="Shiryaev A."/>
            <person name="Soop K."/>
            <person name="Spirin V."/>
            <person name="Szebenyi C."/>
            <person name="Tomsovsky M."/>
            <person name="Tulloss R.E."/>
            <person name="Uehling J."/>
            <person name="Grigoriev I.V."/>
            <person name="Vagvolgyi C."/>
            <person name="Papp T."/>
            <person name="Martin F.M."/>
            <person name="Miettinen O."/>
            <person name="Hibbett D.S."/>
            <person name="Nagy L.G."/>
        </authorList>
    </citation>
    <scope>NUCLEOTIDE SEQUENCE [LARGE SCALE GENOMIC DNA]</scope>
    <source>
        <strain evidence="1 2">NL-1719</strain>
    </source>
</reference>
<gene>
    <name evidence="1" type="ORF">BDN72DRAFT_868587</name>
</gene>
<organism evidence="1 2">
    <name type="scientific">Pluteus cervinus</name>
    <dbReference type="NCBI Taxonomy" id="181527"/>
    <lineage>
        <taxon>Eukaryota</taxon>
        <taxon>Fungi</taxon>
        <taxon>Dikarya</taxon>
        <taxon>Basidiomycota</taxon>
        <taxon>Agaricomycotina</taxon>
        <taxon>Agaricomycetes</taxon>
        <taxon>Agaricomycetidae</taxon>
        <taxon>Agaricales</taxon>
        <taxon>Pluteineae</taxon>
        <taxon>Pluteaceae</taxon>
        <taxon>Pluteus</taxon>
    </lineage>
</organism>
<evidence type="ECO:0000313" key="1">
    <source>
        <dbReference type="EMBL" id="TFK74654.1"/>
    </source>
</evidence>
<evidence type="ECO:0000313" key="2">
    <source>
        <dbReference type="Proteomes" id="UP000308600"/>
    </source>
</evidence>
<accession>A0ACD3BAI4</accession>
<keyword evidence="1" id="KW-0378">Hydrolase</keyword>
<dbReference type="EMBL" id="ML208267">
    <property type="protein sequence ID" value="TFK74654.1"/>
    <property type="molecule type" value="Genomic_DNA"/>
</dbReference>
<keyword evidence="2" id="KW-1185">Reference proteome</keyword>
<protein>
    <submittedName>
        <fullName evidence="1">Glycoside hydrolase family 71 protein</fullName>
    </submittedName>
</protein>
<name>A0ACD3BAI4_9AGAR</name>
<sequence>MVGNTYPYTIHDWIEDIELASSQSIDGFILNVGKEDWQKARVADCFSAASRIHVQFKLMLSFDMSSIPAGSPEDIGLICDYFHSFGHDPRMFRFRDKVLVSTFAGENSLPGLLVKESIESIVGSVHFMPSFFIDPALFPRMKCLDGAFNWNGGWPLHLTHHSPRHKIERCELDSDKTYLHHLVGSTYMAAVSPWFFTHYGPDSWNKNWIYHSDDWLFARRWEQLVSMRDQIDIVQVISWNDYGESHYIGPIKGAQPNSQAWVDGFSHEPWLYLNRYFATWFKEGHPPKITKDQIFMWARPHPKYAHSRESVPRPNNWELVEDKFWVIVFAKEPAKVKLYTDESTRKTQHVKAGVSKLFLELEPDKGMRAVMKRNGVIVAECNPRSFRFSSQPDRQRITLMPSLQCLGNCTQ</sequence>
<proteinExistence type="predicted"/>